<reference evidence="1 2" key="1">
    <citation type="journal article" date="2024" name="Int. J. Mol. Sci.">
        <title>Exploration of Alicyclobacillus spp. Genome in Search of Antibiotic Resistance.</title>
        <authorList>
            <person name="Bucka-Kolendo J."/>
            <person name="Kiousi D.E."/>
            <person name="Dekowska A."/>
            <person name="Mikolajczuk-Szczyrba A."/>
            <person name="Karadedos D.M."/>
            <person name="Michael P."/>
            <person name="Galanis A."/>
            <person name="Sokolowska B."/>
        </authorList>
    </citation>
    <scope>NUCLEOTIDE SEQUENCE [LARGE SCALE GENOMIC DNA]</scope>
    <source>
        <strain evidence="1 2">KKP 3000</strain>
    </source>
</reference>
<dbReference type="RefSeq" id="WP_275474986.1">
    <property type="nucleotide sequence ID" value="NZ_CP162940.1"/>
</dbReference>
<evidence type="ECO:0000313" key="1">
    <source>
        <dbReference type="EMBL" id="MFB5191883.1"/>
    </source>
</evidence>
<accession>A0ABV5AIA9</accession>
<sequence length="61" mass="6847">MADIALMRWHIITVAINERMDVIPEFPKSNGLVDQLTFALMEDFFTAYPPDGTTCPKGDVC</sequence>
<name>A0ABV5AIA9_9BACL</name>
<dbReference type="EMBL" id="JBDXSU010000015">
    <property type="protein sequence ID" value="MFB5191883.1"/>
    <property type="molecule type" value="Genomic_DNA"/>
</dbReference>
<keyword evidence="2" id="KW-1185">Reference proteome</keyword>
<gene>
    <name evidence="1" type="ORF">KKP3000_000670</name>
</gene>
<proteinExistence type="predicted"/>
<comment type="caution">
    <text evidence="1">The sequence shown here is derived from an EMBL/GenBank/DDBJ whole genome shotgun (WGS) entry which is preliminary data.</text>
</comment>
<protein>
    <submittedName>
        <fullName evidence="1">Uncharacterized protein</fullName>
    </submittedName>
</protein>
<organism evidence="1 2">
    <name type="scientific">Alicyclobacillus fastidiosus</name>
    <dbReference type="NCBI Taxonomy" id="392011"/>
    <lineage>
        <taxon>Bacteria</taxon>
        <taxon>Bacillati</taxon>
        <taxon>Bacillota</taxon>
        <taxon>Bacilli</taxon>
        <taxon>Bacillales</taxon>
        <taxon>Alicyclobacillaceae</taxon>
        <taxon>Alicyclobacillus</taxon>
    </lineage>
</organism>
<evidence type="ECO:0000313" key="2">
    <source>
        <dbReference type="Proteomes" id="UP001579974"/>
    </source>
</evidence>
<dbReference type="Proteomes" id="UP001579974">
    <property type="component" value="Unassembled WGS sequence"/>
</dbReference>